<dbReference type="Proteomes" id="UP001381693">
    <property type="component" value="Unassembled WGS sequence"/>
</dbReference>
<evidence type="ECO:0000256" key="1">
    <source>
        <dbReference type="SAM" id="MobiDB-lite"/>
    </source>
</evidence>
<sequence>VRTGVTNKAVLSYSAILQAGGGGGNSVTNKDCTLQSQPVLLQGATPTAVKNASLPKGAPATISIITGKGNKQGATAVTNSNPVNMLSVNLAQSKPNMINLKISNGQIQADGLHQVDVLREARPLASNTKSLDERKEQFSPAMAITVVTAPSHTTITGPVSTSMAVPKSPELETSPSRQASSVLTPKYSTVVNKQTDEESLCEVTDGLRLPLTGGKSSHVKFCGDAADEGRENGLEVLLPEDIKTSESTQQIITSVLHPLASSNQSSLPLPLNNKFQFTTTSASHAVATTKYSFVTMQSPMQNPLTPNVSPLFMNAQHALSMHNHSVITNASTKEGEYLNLECDEKIKEEPGEEEENMIQEIRQEALGPFGPRSPENFNSAHQDGFHNSYNNNNNNNNNNNIGIDCEIKDEKNIVEKETSSNIKVEDEEKSGLLVSSSDDVKPELVKFSDLLKWENGVGKLSGSNLKFRMNEFNAVEIVEDKDLEEIKFHHNNK</sequence>
<evidence type="ECO:0000313" key="2">
    <source>
        <dbReference type="EMBL" id="KAK7079507.1"/>
    </source>
</evidence>
<accession>A0AAN9ACQ5</accession>
<gene>
    <name evidence="2" type="ORF">SK128_007412</name>
</gene>
<feature type="non-terminal residue" evidence="2">
    <location>
        <position position="493"/>
    </location>
</feature>
<comment type="caution">
    <text evidence="2">The sequence shown here is derived from an EMBL/GenBank/DDBJ whole genome shotgun (WGS) entry which is preliminary data.</text>
</comment>
<proteinExistence type="predicted"/>
<dbReference type="EMBL" id="JAXCGZ010006826">
    <property type="protein sequence ID" value="KAK7079507.1"/>
    <property type="molecule type" value="Genomic_DNA"/>
</dbReference>
<reference evidence="2 3" key="1">
    <citation type="submission" date="2023-11" db="EMBL/GenBank/DDBJ databases">
        <title>Halocaridina rubra genome assembly.</title>
        <authorList>
            <person name="Smith C."/>
        </authorList>
    </citation>
    <scope>NUCLEOTIDE SEQUENCE [LARGE SCALE GENOMIC DNA]</scope>
    <source>
        <strain evidence="2">EP-1</strain>
        <tissue evidence="2">Whole</tissue>
    </source>
</reference>
<feature type="region of interest" description="Disordered" evidence="1">
    <location>
        <begin position="157"/>
        <end position="182"/>
    </location>
</feature>
<keyword evidence="3" id="KW-1185">Reference proteome</keyword>
<feature type="compositionally biased region" description="Polar residues" evidence="1">
    <location>
        <begin position="171"/>
        <end position="182"/>
    </location>
</feature>
<name>A0AAN9ACQ5_HALRR</name>
<protein>
    <submittedName>
        <fullName evidence="2">Uncharacterized protein</fullName>
    </submittedName>
</protein>
<feature type="non-terminal residue" evidence="2">
    <location>
        <position position="1"/>
    </location>
</feature>
<organism evidence="2 3">
    <name type="scientific">Halocaridina rubra</name>
    <name type="common">Hawaiian red shrimp</name>
    <dbReference type="NCBI Taxonomy" id="373956"/>
    <lineage>
        <taxon>Eukaryota</taxon>
        <taxon>Metazoa</taxon>
        <taxon>Ecdysozoa</taxon>
        <taxon>Arthropoda</taxon>
        <taxon>Crustacea</taxon>
        <taxon>Multicrustacea</taxon>
        <taxon>Malacostraca</taxon>
        <taxon>Eumalacostraca</taxon>
        <taxon>Eucarida</taxon>
        <taxon>Decapoda</taxon>
        <taxon>Pleocyemata</taxon>
        <taxon>Caridea</taxon>
        <taxon>Atyoidea</taxon>
        <taxon>Atyidae</taxon>
        <taxon>Halocaridina</taxon>
    </lineage>
</organism>
<evidence type="ECO:0000313" key="3">
    <source>
        <dbReference type="Proteomes" id="UP001381693"/>
    </source>
</evidence>
<dbReference type="AlphaFoldDB" id="A0AAN9ACQ5"/>